<reference evidence="1 2" key="1">
    <citation type="journal article" date="2023" name="G3 (Bethesda)">
        <title>A chromosome-length genome assembly and annotation of blackberry (Rubus argutus, cv. 'Hillquist').</title>
        <authorList>
            <person name="Bruna T."/>
            <person name="Aryal R."/>
            <person name="Dudchenko O."/>
            <person name="Sargent D.J."/>
            <person name="Mead D."/>
            <person name="Buti M."/>
            <person name="Cavallini A."/>
            <person name="Hytonen T."/>
            <person name="Andres J."/>
            <person name="Pham M."/>
            <person name="Weisz D."/>
            <person name="Mascagni F."/>
            <person name="Usai G."/>
            <person name="Natali L."/>
            <person name="Bassil N."/>
            <person name="Fernandez G.E."/>
            <person name="Lomsadze A."/>
            <person name="Armour M."/>
            <person name="Olukolu B."/>
            <person name="Poorten T."/>
            <person name="Britton C."/>
            <person name="Davik J."/>
            <person name="Ashrafi H."/>
            <person name="Aiden E.L."/>
            <person name="Borodovsky M."/>
            <person name="Worthington M."/>
        </authorList>
    </citation>
    <scope>NUCLEOTIDE SEQUENCE [LARGE SCALE GENOMIC DNA]</scope>
    <source>
        <strain evidence="1">PI 553951</strain>
    </source>
</reference>
<sequence>MKVLSLQVSHKKSICQQRCSYLDESKINQDAVTRANTLDMRPAEKRLLCTGEAGGGDSRRSRVEHGLGFGLQGQFQDGFGLVKLGSAEYRTVVVIDVAGFDGGGLRGTG</sequence>
<keyword evidence="2" id="KW-1185">Reference proteome</keyword>
<protein>
    <submittedName>
        <fullName evidence="1">Uncharacterized protein</fullName>
    </submittedName>
</protein>
<evidence type="ECO:0000313" key="2">
    <source>
        <dbReference type="Proteomes" id="UP001457282"/>
    </source>
</evidence>
<gene>
    <name evidence="1" type="ORF">M0R45_016016</name>
</gene>
<dbReference type="EMBL" id="JBEDUW010000003">
    <property type="protein sequence ID" value="KAK9939317.1"/>
    <property type="molecule type" value="Genomic_DNA"/>
</dbReference>
<accession>A0AAW1XV00</accession>
<proteinExistence type="predicted"/>
<dbReference type="Proteomes" id="UP001457282">
    <property type="component" value="Unassembled WGS sequence"/>
</dbReference>
<dbReference type="AlphaFoldDB" id="A0AAW1XV00"/>
<evidence type="ECO:0000313" key="1">
    <source>
        <dbReference type="EMBL" id="KAK9939317.1"/>
    </source>
</evidence>
<organism evidence="1 2">
    <name type="scientific">Rubus argutus</name>
    <name type="common">Southern blackberry</name>
    <dbReference type="NCBI Taxonomy" id="59490"/>
    <lineage>
        <taxon>Eukaryota</taxon>
        <taxon>Viridiplantae</taxon>
        <taxon>Streptophyta</taxon>
        <taxon>Embryophyta</taxon>
        <taxon>Tracheophyta</taxon>
        <taxon>Spermatophyta</taxon>
        <taxon>Magnoliopsida</taxon>
        <taxon>eudicotyledons</taxon>
        <taxon>Gunneridae</taxon>
        <taxon>Pentapetalae</taxon>
        <taxon>rosids</taxon>
        <taxon>fabids</taxon>
        <taxon>Rosales</taxon>
        <taxon>Rosaceae</taxon>
        <taxon>Rosoideae</taxon>
        <taxon>Rosoideae incertae sedis</taxon>
        <taxon>Rubus</taxon>
    </lineage>
</organism>
<name>A0AAW1XV00_RUBAR</name>
<comment type="caution">
    <text evidence="1">The sequence shown here is derived from an EMBL/GenBank/DDBJ whole genome shotgun (WGS) entry which is preliminary data.</text>
</comment>